<gene>
    <name evidence="1" type="ORF">AXF15_10895</name>
</gene>
<dbReference type="AlphaFoldDB" id="A0A0X8JRB1"/>
<proteinExistence type="predicted"/>
<evidence type="ECO:0000313" key="2">
    <source>
        <dbReference type="Proteomes" id="UP000063964"/>
    </source>
</evidence>
<dbReference type="KEGG" id="doa:AXF15_10895"/>
<name>A0A0X8JRB1_9BACT</name>
<evidence type="ECO:0008006" key="3">
    <source>
        <dbReference type="Google" id="ProtNLM"/>
    </source>
</evidence>
<evidence type="ECO:0000313" key="1">
    <source>
        <dbReference type="EMBL" id="AMD93557.1"/>
    </source>
</evidence>
<reference evidence="2" key="1">
    <citation type="submission" date="2016-02" db="EMBL/GenBank/DDBJ databases">
        <authorList>
            <person name="Holder M.E."/>
            <person name="Ajami N.J."/>
            <person name="Petrosino J.F."/>
        </authorList>
    </citation>
    <scope>NUCLEOTIDE SEQUENCE [LARGE SCALE GENOMIC DNA]</scope>
    <source>
        <strain evidence="2">DSM 12838</strain>
    </source>
</reference>
<protein>
    <recommendedName>
        <fullName evidence="3">DNA-binding protein</fullName>
    </recommendedName>
</protein>
<organism evidence="1 2">
    <name type="scientific">Desulfomicrobium orale DSM 12838</name>
    <dbReference type="NCBI Taxonomy" id="888061"/>
    <lineage>
        <taxon>Bacteria</taxon>
        <taxon>Pseudomonadati</taxon>
        <taxon>Thermodesulfobacteriota</taxon>
        <taxon>Desulfovibrionia</taxon>
        <taxon>Desulfovibrionales</taxon>
        <taxon>Desulfomicrobiaceae</taxon>
        <taxon>Desulfomicrobium</taxon>
    </lineage>
</organism>
<dbReference type="Proteomes" id="UP000063964">
    <property type="component" value="Chromosome"/>
</dbReference>
<sequence length="78" mass="9178">MPRAETLIALYEKFQVDPLWLLTGQTRARIADPEALQFAEKFQRLPPESRRRIEDMVERELLLASVLEEHRQKKASSE</sequence>
<accession>A0A0X8JRB1</accession>
<keyword evidence="2" id="KW-1185">Reference proteome</keyword>
<dbReference type="EMBL" id="CP014230">
    <property type="protein sequence ID" value="AMD93557.1"/>
    <property type="molecule type" value="Genomic_DNA"/>
</dbReference>